<evidence type="ECO:0000256" key="1">
    <source>
        <dbReference type="SAM" id="MobiDB-lite"/>
    </source>
</evidence>
<evidence type="ECO:0000313" key="4">
    <source>
        <dbReference type="Proteomes" id="UP000078544"/>
    </source>
</evidence>
<accession>A0A167WZ03</accession>
<name>A0A167WZ03_9HYPO</name>
<dbReference type="Gene3D" id="3.30.40.10">
    <property type="entry name" value="Zinc/RING finger domain, C3HC4 (zinc finger)"/>
    <property type="match status" value="1"/>
</dbReference>
<dbReference type="AlphaFoldDB" id="A0A167WZ03"/>
<dbReference type="Proteomes" id="UP000078544">
    <property type="component" value="Unassembled WGS sequence"/>
</dbReference>
<dbReference type="InterPro" id="IPR001025">
    <property type="entry name" value="BAH_dom"/>
</dbReference>
<evidence type="ECO:0000313" key="3">
    <source>
        <dbReference type="EMBL" id="KZZ89442.1"/>
    </source>
</evidence>
<dbReference type="PROSITE" id="PS51038">
    <property type="entry name" value="BAH"/>
    <property type="match status" value="1"/>
</dbReference>
<gene>
    <name evidence="3" type="ORF">AAL_07741</name>
</gene>
<dbReference type="EMBL" id="AZGY01000025">
    <property type="protein sequence ID" value="KZZ89442.1"/>
    <property type="molecule type" value="Genomic_DNA"/>
</dbReference>
<dbReference type="SUPFAM" id="SSF57903">
    <property type="entry name" value="FYVE/PHD zinc finger"/>
    <property type="match status" value="1"/>
</dbReference>
<dbReference type="InterPro" id="IPR043151">
    <property type="entry name" value="BAH_sf"/>
</dbReference>
<dbReference type="OrthoDB" id="10259622at2759"/>
<dbReference type="GO" id="GO:0003682">
    <property type="term" value="F:chromatin binding"/>
    <property type="evidence" value="ECO:0007669"/>
    <property type="project" value="InterPro"/>
</dbReference>
<dbReference type="InterPro" id="IPR011011">
    <property type="entry name" value="Znf_FYVE_PHD"/>
</dbReference>
<dbReference type="InterPro" id="IPR013083">
    <property type="entry name" value="Znf_RING/FYVE/PHD"/>
</dbReference>
<dbReference type="CDD" id="cd04370">
    <property type="entry name" value="BAH"/>
    <property type="match status" value="1"/>
</dbReference>
<reference evidence="3 4" key="1">
    <citation type="journal article" date="2016" name="Genome Biol. Evol.">
        <title>Divergent and convergent evolution of fungal pathogenicity.</title>
        <authorList>
            <person name="Shang Y."/>
            <person name="Xiao G."/>
            <person name="Zheng P."/>
            <person name="Cen K."/>
            <person name="Zhan S."/>
            <person name="Wang C."/>
        </authorList>
    </citation>
    <scope>NUCLEOTIDE SEQUENCE [LARGE SCALE GENOMIC DNA]</scope>
    <source>
        <strain evidence="3 4">RCEF 2490</strain>
    </source>
</reference>
<proteinExistence type="predicted"/>
<feature type="compositionally biased region" description="Low complexity" evidence="1">
    <location>
        <begin position="358"/>
        <end position="368"/>
    </location>
</feature>
<dbReference type="Gene3D" id="2.30.30.490">
    <property type="match status" value="1"/>
</dbReference>
<keyword evidence="4" id="KW-1185">Reference proteome</keyword>
<organism evidence="3 4">
    <name type="scientific">Moelleriella libera RCEF 2490</name>
    <dbReference type="NCBI Taxonomy" id="1081109"/>
    <lineage>
        <taxon>Eukaryota</taxon>
        <taxon>Fungi</taxon>
        <taxon>Dikarya</taxon>
        <taxon>Ascomycota</taxon>
        <taxon>Pezizomycotina</taxon>
        <taxon>Sordariomycetes</taxon>
        <taxon>Hypocreomycetidae</taxon>
        <taxon>Hypocreales</taxon>
        <taxon>Clavicipitaceae</taxon>
        <taxon>Moelleriella</taxon>
    </lineage>
</organism>
<sequence length="446" mass="49821">MSSKPRKRSRGVTDENRADCPFSIPSVFAPSSEEREHAAKKRKRDSDDESAATTATGTATASNAAGKKELVQISPFEPRGKFKSNQSMNLAYTVEPRKRWLDMTRYNSFVLNGYKYGHDDYIYVANETTIARQKKARRAEGGSLPQSTDYWVARILEVRASDEHHVYARIFWMYSPDEIPPGTLDGKRTVSGRQPYHGKNELIASNHMDVINVVSVAMKATVHQWIESDDEEVQAALYWRQAYNCRTAQLSSVELTCKCRTPANPDKTLIGCTSINCGSWLHLECLRHDVLMQVYESLGTDKPHKSEKTEELPVKVETEAARPLTPNKNNGEESPPSAADVGGPRENGNGLPPPREVQATTQATTQTPTPGPTNPPISRIPKTASGKKGRPRKVDEKPYEGLFEAELRMSDGPMMWEITDLRPDIEGGERTWTERAACLLCKKIVD</sequence>
<feature type="domain" description="BAH" evidence="2">
    <location>
        <begin position="114"/>
        <end position="254"/>
    </location>
</feature>
<feature type="region of interest" description="Disordered" evidence="1">
    <location>
        <begin position="301"/>
        <end position="398"/>
    </location>
</feature>
<feature type="compositionally biased region" description="Basic and acidic residues" evidence="1">
    <location>
        <begin position="301"/>
        <end position="320"/>
    </location>
</feature>
<protein>
    <submittedName>
        <fullName evidence="3">Ebs-bah-phd domain-containing protein</fullName>
    </submittedName>
</protein>
<feature type="region of interest" description="Disordered" evidence="1">
    <location>
        <begin position="1"/>
        <end position="70"/>
    </location>
</feature>
<dbReference type="STRING" id="1081109.A0A167WZ03"/>
<evidence type="ECO:0000259" key="2">
    <source>
        <dbReference type="PROSITE" id="PS51038"/>
    </source>
</evidence>
<feature type="compositionally biased region" description="Basic residues" evidence="1">
    <location>
        <begin position="1"/>
        <end position="10"/>
    </location>
</feature>
<feature type="compositionally biased region" description="Low complexity" evidence="1">
    <location>
        <begin position="51"/>
        <end position="65"/>
    </location>
</feature>
<dbReference type="PANTHER" id="PTHR46364">
    <property type="entry name" value="OS08G0421900 PROTEIN"/>
    <property type="match status" value="1"/>
</dbReference>
<comment type="caution">
    <text evidence="3">The sequence shown here is derived from an EMBL/GenBank/DDBJ whole genome shotgun (WGS) entry which is preliminary data.</text>
</comment>